<name>M1PFV0_DESSD</name>
<dbReference type="InterPro" id="IPR050834">
    <property type="entry name" value="Glycosyltransf_2"/>
</dbReference>
<dbReference type="GO" id="GO:0016740">
    <property type="term" value="F:transferase activity"/>
    <property type="evidence" value="ECO:0007669"/>
    <property type="project" value="UniProtKB-KW"/>
</dbReference>
<dbReference type="STRING" id="1167006.UWK_02000"/>
<evidence type="ECO:0000313" key="4">
    <source>
        <dbReference type="Proteomes" id="UP000011721"/>
    </source>
</evidence>
<feature type="transmembrane region" description="Helical" evidence="1">
    <location>
        <begin position="290"/>
        <end position="309"/>
    </location>
</feature>
<evidence type="ECO:0000259" key="2">
    <source>
        <dbReference type="Pfam" id="PF00535"/>
    </source>
</evidence>
<sequence>MTERSPKISIIVPVFNCERTIHDCLESLLNLDYPDYEIIIVDDGSTDNTTKICQSHKRVKVIQIPNGGPSRARNIGVKKAKGEIVAFTDGDCIVHRQWLKELQKGFSGDKIAGVGGNQISPPNETAFGKSVQETFAILGFATSYMKPYTSLTETQHNPSCNSAYQKHIFESIGGFNESLWPGEDVDLDYRLIQNGYTLIRNPEAIVRHYRPQSLSGLCSMMQRYGGATYLLLRKYGFFRPLHYIPCLLPFVLCSIIIASIYKPSLLFFSPLVLLALLLFFLGRKGFSKKSVTILFLSLVILVNWHLGFYKQPFKTDL</sequence>
<protein>
    <submittedName>
        <fullName evidence="3">Glycosyl transferase</fullName>
    </submittedName>
</protein>
<dbReference type="PANTHER" id="PTHR43685:SF3">
    <property type="entry name" value="SLR2126 PROTEIN"/>
    <property type="match status" value="1"/>
</dbReference>
<reference evidence="4" key="1">
    <citation type="journal article" date="2013" name="Stand. Genomic Sci.">
        <title>Complete genome sequence of Desulfocapsa sulfexigens, a marine deltaproteobacterium specialized in disproportionating inorganic sulfur compounds.</title>
        <authorList>
            <person name="Finster K.W."/>
            <person name="Kjeldsen K.U."/>
            <person name="Kube M."/>
            <person name="Reinhardt R."/>
            <person name="Mussmann M."/>
            <person name="Amann R."/>
            <person name="Schreiber L."/>
        </authorList>
    </citation>
    <scope>NUCLEOTIDE SEQUENCE [LARGE SCALE GENOMIC DNA]</scope>
    <source>
        <strain evidence="4">DSM 10523 / SB164P1</strain>
    </source>
</reference>
<keyword evidence="3" id="KW-0808">Transferase</keyword>
<evidence type="ECO:0000313" key="3">
    <source>
        <dbReference type="EMBL" id="AGF78550.1"/>
    </source>
</evidence>
<dbReference type="KEGG" id="dsf:UWK_02000"/>
<evidence type="ECO:0000256" key="1">
    <source>
        <dbReference type="SAM" id="Phobius"/>
    </source>
</evidence>
<dbReference type="RefSeq" id="WP_015404241.1">
    <property type="nucleotide sequence ID" value="NC_020304.1"/>
</dbReference>
<dbReference type="InterPro" id="IPR029044">
    <property type="entry name" value="Nucleotide-diphossugar_trans"/>
</dbReference>
<dbReference type="eggNOG" id="COG1216">
    <property type="taxonomic scope" value="Bacteria"/>
</dbReference>
<proteinExistence type="predicted"/>
<dbReference type="PANTHER" id="PTHR43685">
    <property type="entry name" value="GLYCOSYLTRANSFERASE"/>
    <property type="match status" value="1"/>
</dbReference>
<dbReference type="EMBL" id="CP003985">
    <property type="protein sequence ID" value="AGF78550.1"/>
    <property type="molecule type" value="Genomic_DNA"/>
</dbReference>
<dbReference type="InterPro" id="IPR001173">
    <property type="entry name" value="Glyco_trans_2-like"/>
</dbReference>
<keyword evidence="1" id="KW-0812">Transmembrane</keyword>
<keyword evidence="4" id="KW-1185">Reference proteome</keyword>
<organism evidence="3 4">
    <name type="scientific">Desulfocapsa sulfexigens (strain DSM 10523 / SB164P1)</name>
    <dbReference type="NCBI Taxonomy" id="1167006"/>
    <lineage>
        <taxon>Bacteria</taxon>
        <taxon>Pseudomonadati</taxon>
        <taxon>Thermodesulfobacteriota</taxon>
        <taxon>Desulfobulbia</taxon>
        <taxon>Desulfobulbales</taxon>
        <taxon>Desulfocapsaceae</taxon>
        <taxon>Desulfocapsa</taxon>
    </lineage>
</organism>
<accession>M1PFV0</accession>
<keyword evidence="1" id="KW-1133">Transmembrane helix</keyword>
<keyword evidence="1" id="KW-0472">Membrane</keyword>
<dbReference type="Gene3D" id="3.90.550.10">
    <property type="entry name" value="Spore Coat Polysaccharide Biosynthesis Protein SpsA, Chain A"/>
    <property type="match status" value="1"/>
</dbReference>
<feature type="transmembrane region" description="Helical" evidence="1">
    <location>
        <begin position="267"/>
        <end position="283"/>
    </location>
</feature>
<dbReference type="Pfam" id="PF00535">
    <property type="entry name" value="Glycos_transf_2"/>
    <property type="match status" value="1"/>
</dbReference>
<dbReference type="SUPFAM" id="SSF53448">
    <property type="entry name" value="Nucleotide-diphospho-sugar transferases"/>
    <property type="match status" value="1"/>
</dbReference>
<dbReference type="AlphaFoldDB" id="M1PFV0"/>
<gene>
    <name evidence="3" type="ordered locus">UWK_02000</name>
</gene>
<feature type="domain" description="Glycosyltransferase 2-like" evidence="2">
    <location>
        <begin position="9"/>
        <end position="172"/>
    </location>
</feature>
<dbReference type="HOGENOM" id="CLU_025996_19_0_7"/>
<dbReference type="OrthoDB" id="9809116at2"/>
<feature type="transmembrane region" description="Helical" evidence="1">
    <location>
        <begin position="241"/>
        <end position="261"/>
    </location>
</feature>
<dbReference type="Proteomes" id="UP000011721">
    <property type="component" value="Chromosome"/>
</dbReference>